<feature type="compositionally biased region" description="Basic and acidic residues" evidence="6">
    <location>
        <begin position="94"/>
        <end position="112"/>
    </location>
</feature>
<feature type="region of interest" description="Disordered" evidence="6">
    <location>
        <begin position="15"/>
        <end position="112"/>
    </location>
</feature>
<accession>A0A430AYC4</accession>
<comment type="subunit">
    <text evidence="5">Homodimer. Interacts with FtsZ.</text>
</comment>
<gene>
    <name evidence="5" type="primary">sepF</name>
    <name evidence="7" type="ORF">CBF29_05175</name>
</gene>
<dbReference type="InterPro" id="IPR007561">
    <property type="entry name" value="Cell_div_SepF/SepF-rel"/>
</dbReference>
<dbReference type="Proteomes" id="UP000287605">
    <property type="component" value="Unassembled WGS sequence"/>
</dbReference>
<evidence type="ECO:0000256" key="2">
    <source>
        <dbReference type="ARBA" id="ARBA00023210"/>
    </source>
</evidence>
<protein>
    <recommendedName>
        <fullName evidence="5">Cell division protein SepF</fullName>
    </recommendedName>
</protein>
<evidence type="ECO:0000256" key="1">
    <source>
        <dbReference type="ARBA" id="ARBA00022618"/>
    </source>
</evidence>
<organism evidence="7 8">
    <name type="scientific">Vagococcus elongatus</name>
    <dbReference type="NCBI Taxonomy" id="180344"/>
    <lineage>
        <taxon>Bacteria</taxon>
        <taxon>Bacillati</taxon>
        <taxon>Bacillota</taxon>
        <taxon>Bacilli</taxon>
        <taxon>Lactobacillales</taxon>
        <taxon>Enterococcaceae</taxon>
        <taxon>Vagococcus</taxon>
    </lineage>
</organism>
<dbReference type="EMBL" id="NGKA01000006">
    <property type="protein sequence ID" value="RSU13063.1"/>
    <property type="molecule type" value="Genomic_DNA"/>
</dbReference>
<comment type="subcellular location">
    <subcellularLocation>
        <location evidence="5">Cytoplasm</location>
    </subcellularLocation>
    <text evidence="5">Localizes to the division site, in a FtsZ-dependent manner.</text>
</comment>
<dbReference type="Pfam" id="PF04472">
    <property type="entry name" value="SepF"/>
    <property type="match status" value="1"/>
</dbReference>
<dbReference type="Gene3D" id="3.30.110.150">
    <property type="entry name" value="SepF-like protein"/>
    <property type="match status" value="1"/>
</dbReference>
<dbReference type="GO" id="GO:0043093">
    <property type="term" value="P:FtsZ-dependent cytokinesis"/>
    <property type="evidence" value="ECO:0007669"/>
    <property type="project" value="UniProtKB-UniRule"/>
</dbReference>
<dbReference type="PANTHER" id="PTHR35798:SF1">
    <property type="entry name" value="CELL DIVISION PROTEIN SEPF"/>
    <property type="match status" value="1"/>
</dbReference>
<dbReference type="GO" id="GO:0005737">
    <property type="term" value="C:cytoplasm"/>
    <property type="evidence" value="ECO:0007669"/>
    <property type="project" value="UniProtKB-SubCell"/>
</dbReference>
<dbReference type="GO" id="GO:0000917">
    <property type="term" value="P:division septum assembly"/>
    <property type="evidence" value="ECO:0007669"/>
    <property type="project" value="UniProtKB-KW"/>
</dbReference>
<dbReference type="RefSeq" id="WP_245987277.1">
    <property type="nucleotide sequence ID" value="NZ_NGKA01000006.1"/>
</dbReference>
<dbReference type="AlphaFoldDB" id="A0A430AYC4"/>
<dbReference type="HAMAP" id="MF_01197">
    <property type="entry name" value="SepF"/>
    <property type="match status" value="1"/>
</dbReference>
<keyword evidence="3 5" id="KW-0131">Cell cycle</keyword>
<comment type="function">
    <text evidence="4 5">Cell division protein that is part of the divisome complex and is recruited early to the Z-ring. Probably stimulates Z-ring formation, perhaps through the cross-linking of FtsZ protofilaments. Its function overlaps with FtsA.</text>
</comment>
<evidence type="ECO:0000256" key="4">
    <source>
        <dbReference type="ARBA" id="ARBA00044936"/>
    </source>
</evidence>
<evidence type="ECO:0000313" key="7">
    <source>
        <dbReference type="EMBL" id="RSU13063.1"/>
    </source>
</evidence>
<proteinExistence type="inferred from homology"/>
<reference evidence="7 8" key="1">
    <citation type="submission" date="2017-05" db="EMBL/GenBank/DDBJ databases">
        <title>Vagococcus spp. assemblies.</title>
        <authorList>
            <person name="Gulvik C.A."/>
        </authorList>
    </citation>
    <scope>NUCLEOTIDE SEQUENCE [LARGE SCALE GENOMIC DNA]</scope>
    <source>
        <strain evidence="7 8">CCUG 51432</strain>
    </source>
</reference>
<dbReference type="InterPro" id="IPR023052">
    <property type="entry name" value="Cell_div_SepF"/>
</dbReference>
<feature type="compositionally biased region" description="Polar residues" evidence="6">
    <location>
        <begin position="58"/>
        <end position="88"/>
    </location>
</feature>
<dbReference type="InterPro" id="IPR038594">
    <property type="entry name" value="SepF-like_sf"/>
</dbReference>
<evidence type="ECO:0000256" key="6">
    <source>
        <dbReference type="SAM" id="MobiDB-lite"/>
    </source>
</evidence>
<evidence type="ECO:0000256" key="3">
    <source>
        <dbReference type="ARBA" id="ARBA00023306"/>
    </source>
</evidence>
<evidence type="ECO:0000256" key="5">
    <source>
        <dbReference type="HAMAP-Rule" id="MF_01197"/>
    </source>
</evidence>
<keyword evidence="2 5" id="KW-0717">Septation</keyword>
<comment type="similarity">
    <text evidence="5">Belongs to the SepF family.</text>
</comment>
<sequence>MSFALTTEKIQKFFGLDGASDYDNDFEYSQPVQATQEVRQPAHRQSQYSKQPTREPQNRSTSEPRGGRQTNRSSTARESSSKNESNVLSMEKAVVSRESRTENKHQGKVKGDGQVKKIAIIEPRTYTEAKDIAKAIFRNEVVIINFRLVEESQARRIVDFLTGTVYALDGDIQRLDGLMFICTPANMEIDSAVAKSLLRTQFSDF</sequence>
<feature type="compositionally biased region" description="Polar residues" evidence="6">
    <location>
        <begin position="30"/>
        <end position="51"/>
    </location>
</feature>
<keyword evidence="1 5" id="KW-0132">Cell division</keyword>
<evidence type="ECO:0000313" key="8">
    <source>
        <dbReference type="Proteomes" id="UP000287605"/>
    </source>
</evidence>
<keyword evidence="5" id="KW-0963">Cytoplasm</keyword>
<dbReference type="PANTHER" id="PTHR35798">
    <property type="entry name" value="CELL DIVISION PROTEIN SEPF"/>
    <property type="match status" value="1"/>
</dbReference>
<comment type="caution">
    <text evidence="7">The sequence shown here is derived from an EMBL/GenBank/DDBJ whole genome shotgun (WGS) entry which is preliminary data.</text>
</comment>
<name>A0A430AYC4_9ENTE</name>
<keyword evidence="8" id="KW-1185">Reference proteome</keyword>